<dbReference type="Proteomes" id="UP000589373">
    <property type="component" value="Unassembled WGS sequence"/>
</dbReference>
<reference evidence="1 2" key="1">
    <citation type="journal article" date="2020" name="Biotechnol. Biofuels">
        <title>New insights from the biogas microbiome by comprehensive genome-resolved metagenomics of nearly 1600 species originating from multiple anaerobic digesters.</title>
        <authorList>
            <person name="Campanaro S."/>
            <person name="Treu L."/>
            <person name="Rodriguez-R L.M."/>
            <person name="Kovalovszki A."/>
            <person name="Ziels R.M."/>
            <person name="Maus I."/>
            <person name="Zhu X."/>
            <person name="Kougias P.G."/>
            <person name="Basile A."/>
            <person name="Luo G."/>
            <person name="Schluter A."/>
            <person name="Konstantinidis K.T."/>
            <person name="Angelidaki I."/>
        </authorList>
    </citation>
    <scope>NUCLEOTIDE SEQUENCE [LARGE SCALE GENOMIC DNA]</scope>
    <source>
        <strain evidence="1">AS07pgkLD_105</strain>
    </source>
</reference>
<dbReference type="Gene3D" id="3.40.50.300">
    <property type="entry name" value="P-loop containing nucleotide triphosphate hydrolases"/>
    <property type="match status" value="1"/>
</dbReference>
<evidence type="ECO:0000313" key="1">
    <source>
        <dbReference type="EMBL" id="NLD33259.1"/>
    </source>
</evidence>
<dbReference type="AlphaFoldDB" id="A0A847D8V1"/>
<dbReference type="EMBL" id="JAAZCD010000321">
    <property type="protein sequence ID" value="NLD33259.1"/>
    <property type="molecule type" value="Genomic_DNA"/>
</dbReference>
<comment type="caution">
    <text evidence="1">The sequence shown here is derived from an EMBL/GenBank/DDBJ whole genome shotgun (WGS) entry which is preliminary data.</text>
</comment>
<dbReference type="SUPFAM" id="SSF52540">
    <property type="entry name" value="P-loop containing nucleoside triphosphate hydrolases"/>
    <property type="match status" value="1"/>
</dbReference>
<dbReference type="InterPro" id="IPR027417">
    <property type="entry name" value="P-loop_NTPase"/>
</dbReference>
<dbReference type="RefSeq" id="WP_276648925.1">
    <property type="nucleotide sequence ID" value="NZ_JAAZCD010000321.1"/>
</dbReference>
<evidence type="ECO:0000313" key="2">
    <source>
        <dbReference type="Proteomes" id="UP000589373"/>
    </source>
</evidence>
<accession>A0A847D8V1</accession>
<organism evidence="1 2">
    <name type="scientific">Trichococcus flocculiformis</name>
    <dbReference type="NCBI Taxonomy" id="82803"/>
    <lineage>
        <taxon>Bacteria</taxon>
        <taxon>Bacillati</taxon>
        <taxon>Bacillota</taxon>
        <taxon>Bacilli</taxon>
        <taxon>Lactobacillales</taxon>
        <taxon>Carnobacteriaceae</taxon>
        <taxon>Trichococcus</taxon>
    </lineage>
</organism>
<protein>
    <recommendedName>
        <fullName evidence="3">CobQ/CobB/MinD/ParA nucleotide binding domain-containing protein</fullName>
    </recommendedName>
</protein>
<gene>
    <name evidence="1" type="ORF">GX662_13550</name>
</gene>
<sequence length="238" mass="26579">MFNFPTRPEPLGENKLITFISAGPGAGATTIAALTAMAMKNACIIDLSHTRKVRSYLGVHSEDFTISALDVQHAEDWEVEQYAVKHPSGIKIIPGPVRELDVKLLDAKLSIKILRKAKRTFRNTIIVSSPIWASGWINILMSDVVAYVMRPDRADLDVYHEHMDFISRLDASERLVLVLNQAKKPGSLDLEEVQKVTGKVDYIIPYTEEILRQGNRRRLDPGKHAETLRRIGGVVNAG</sequence>
<proteinExistence type="predicted"/>
<name>A0A847D8V1_9LACT</name>
<evidence type="ECO:0008006" key="3">
    <source>
        <dbReference type="Google" id="ProtNLM"/>
    </source>
</evidence>